<dbReference type="EMBL" id="CAMXCT030000850">
    <property type="protein sequence ID" value="CAL4771291.1"/>
    <property type="molecule type" value="Genomic_DNA"/>
</dbReference>
<evidence type="ECO:0000256" key="1">
    <source>
        <dbReference type="SAM" id="MobiDB-lite"/>
    </source>
</evidence>
<feature type="compositionally biased region" description="Basic and acidic residues" evidence="1">
    <location>
        <begin position="1"/>
        <end position="10"/>
    </location>
</feature>
<feature type="region of interest" description="Disordered" evidence="1">
    <location>
        <begin position="610"/>
        <end position="659"/>
    </location>
</feature>
<feature type="compositionally biased region" description="Acidic residues" evidence="1">
    <location>
        <begin position="110"/>
        <end position="153"/>
    </location>
</feature>
<feature type="compositionally biased region" description="Basic residues" evidence="1">
    <location>
        <begin position="95"/>
        <end position="104"/>
    </location>
</feature>
<feature type="region of interest" description="Disordered" evidence="1">
    <location>
        <begin position="1"/>
        <end position="47"/>
    </location>
</feature>
<dbReference type="Proteomes" id="UP001152797">
    <property type="component" value="Unassembled WGS sequence"/>
</dbReference>
<reference evidence="3" key="2">
    <citation type="submission" date="2024-04" db="EMBL/GenBank/DDBJ databases">
        <authorList>
            <person name="Chen Y."/>
            <person name="Shah S."/>
            <person name="Dougan E. K."/>
            <person name="Thang M."/>
            <person name="Chan C."/>
        </authorList>
    </citation>
    <scope>NUCLEOTIDE SEQUENCE [LARGE SCALE GENOMIC DNA]</scope>
</reference>
<feature type="compositionally biased region" description="Basic and acidic residues" evidence="1">
    <location>
        <begin position="68"/>
        <end position="89"/>
    </location>
</feature>
<gene>
    <name evidence="2" type="ORF">C1SCF055_LOCUS11539</name>
</gene>
<evidence type="ECO:0000313" key="3">
    <source>
        <dbReference type="EMBL" id="CAL1137354.1"/>
    </source>
</evidence>
<reference evidence="2" key="1">
    <citation type="submission" date="2022-10" db="EMBL/GenBank/DDBJ databases">
        <authorList>
            <person name="Chen Y."/>
            <person name="Dougan E. K."/>
            <person name="Chan C."/>
            <person name="Rhodes N."/>
            <person name="Thang M."/>
        </authorList>
    </citation>
    <scope>NUCLEOTIDE SEQUENCE</scope>
</reference>
<protein>
    <submittedName>
        <fullName evidence="4">Retrotransposon gag domain-containing protein</fullName>
    </submittedName>
</protein>
<proteinExistence type="predicted"/>
<evidence type="ECO:0000313" key="2">
    <source>
        <dbReference type="EMBL" id="CAI3983979.1"/>
    </source>
</evidence>
<organism evidence="2">
    <name type="scientific">Cladocopium goreaui</name>
    <dbReference type="NCBI Taxonomy" id="2562237"/>
    <lineage>
        <taxon>Eukaryota</taxon>
        <taxon>Sar</taxon>
        <taxon>Alveolata</taxon>
        <taxon>Dinophyceae</taxon>
        <taxon>Suessiales</taxon>
        <taxon>Symbiodiniaceae</taxon>
        <taxon>Cladocopium</taxon>
    </lineage>
</organism>
<evidence type="ECO:0000313" key="5">
    <source>
        <dbReference type="Proteomes" id="UP001152797"/>
    </source>
</evidence>
<name>A0A9P1C2L9_9DINO</name>
<sequence length="659" mass="75315">MPQTARRKDASTVGPILSHRPGHQDLRQGLGTEAPAEGFPQPQRVPSMTRLRLRRLFEFRVRCGRIHEEEKRSTSYKSSRETGGRDEKTNFMPRKFMKKKPHHTHVAEEAHEEDQEEGGEEAENEEEGLSPVEEELEEDAMESDEDDEAEEIEDDELKEAFAAGWKENKQKTAFARKNRGWKQTDNKENNGIDGQKSLDARKKVTGYHMQLMWKAWTLANYCSNCGSVAEEEPPDARMSSGKRLTDFQECEDGGFDLVGEEEPEPFTYPVLRDQVLAAAKMKAKAKPSQKERVSLPAREVLAALPSMSKEEKRRLQLQLAQEEQLYASTRASAIGSCTEEPWIPEEGPRHHGYEAGRMEGVSAMGARSSGSQAPVVPSKDKPKVFKDKELAQMRKTYLYDRGHVISSMRSITATGTARWWSQQACAFKKRVPWLPDSDGPDRKQICFRVTRSQAGRVLEQNKLRPPKEWSEPKKPQHLVTEFWYMPVSEIHEEGFIQVQTASMVIADSRCRNSVGGELRHERYQKMLKSKGLPWQEIEEHEVYRFGAGEPIVSRTTYLYPVQVHGKCDVIRMSKEFEELKQFWESEEGLKMQEAAHYEVPTLGFHRALYEGDEEESSSGCDKEQDQDSDTSHEQGIEEVTDDSSEEANKDDLMKERHGS</sequence>
<feature type="region of interest" description="Disordered" evidence="1">
    <location>
        <begin position="68"/>
        <end position="153"/>
    </location>
</feature>
<feature type="compositionally biased region" description="Basic and acidic residues" evidence="1">
    <location>
        <begin position="646"/>
        <end position="659"/>
    </location>
</feature>
<accession>A0A9P1C2L9</accession>
<dbReference type="AlphaFoldDB" id="A0A9P1C2L9"/>
<dbReference type="EMBL" id="CAMXCT010000850">
    <property type="protein sequence ID" value="CAI3983979.1"/>
    <property type="molecule type" value="Genomic_DNA"/>
</dbReference>
<comment type="caution">
    <text evidence="2">The sequence shown here is derived from an EMBL/GenBank/DDBJ whole genome shotgun (WGS) entry which is preliminary data.</text>
</comment>
<feature type="compositionally biased region" description="Acidic residues" evidence="1">
    <location>
        <begin position="636"/>
        <end position="645"/>
    </location>
</feature>
<evidence type="ECO:0000313" key="4">
    <source>
        <dbReference type="EMBL" id="CAL4771291.1"/>
    </source>
</evidence>
<dbReference type="EMBL" id="CAMXCT020000850">
    <property type="protein sequence ID" value="CAL1137354.1"/>
    <property type="molecule type" value="Genomic_DNA"/>
</dbReference>
<keyword evidence="5" id="KW-1185">Reference proteome</keyword>
<feature type="compositionally biased region" description="Basic and acidic residues" evidence="1">
    <location>
        <begin position="620"/>
        <end position="635"/>
    </location>
</feature>